<dbReference type="EMBL" id="JAADJG010000250">
    <property type="protein sequence ID" value="KAF4450457.1"/>
    <property type="molecule type" value="Genomic_DNA"/>
</dbReference>
<dbReference type="PANTHER" id="PTHR38111:SF2">
    <property type="entry name" value="FINGER DOMAIN PROTEIN, PUTATIVE (AFU_ORTHOLOGUE AFUA_1G01560)-RELATED"/>
    <property type="match status" value="1"/>
</dbReference>
<dbReference type="OrthoDB" id="3525185at2759"/>
<name>A0A8H4KFV6_9HYPO</name>
<evidence type="ECO:0000313" key="2">
    <source>
        <dbReference type="Proteomes" id="UP000605986"/>
    </source>
</evidence>
<evidence type="ECO:0000313" key="1">
    <source>
        <dbReference type="EMBL" id="KAF4450457.1"/>
    </source>
</evidence>
<evidence type="ECO:0008006" key="3">
    <source>
        <dbReference type="Google" id="ProtNLM"/>
    </source>
</evidence>
<sequence length="284" mass="32325">MCLCVYENVVFSQPTAWLMHYDGLGRLLQSRGPKPWKTPEERQMLQFARYFIILSAGHQRRRCYLDQPQWESTRCMPEGAAPDKIDILYDLFAQSPGIIADYDLIRQPGVDPSAQEILRSRTQLLINQTHAWIRNIPWICTTDPLLRENNTIPPPDDPMDCVALAVCYGMLLCLVQPCEYLGIPLIPSSGGEMEDLAVTNKILALDICRFANRALRGEGSTNFALMLVYPLQIAWFCLQHSEEDLSAIRGIMNSVVADSHGFEVGRIRHWDESSLDQGRYGFLY</sequence>
<dbReference type="AlphaFoldDB" id="A0A8H4KFV6"/>
<organism evidence="1 2">
    <name type="scientific">Fusarium austroafricanum</name>
    <dbReference type="NCBI Taxonomy" id="2364996"/>
    <lineage>
        <taxon>Eukaryota</taxon>
        <taxon>Fungi</taxon>
        <taxon>Dikarya</taxon>
        <taxon>Ascomycota</taxon>
        <taxon>Pezizomycotina</taxon>
        <taxon>Sordariomycetes</taxon>
        <taxon>Hypocreomycetidae</taxon>
        <taxon>Hypocreales</taxon>
        <taxon>Nectriaceae</taxon>
        <taxon>Fusarium</taxon>
        <taxon>Fusarium concolor species complex</taxon>
    </lineage>
</organism>
<keyword evidence="2" id="KW-1185">Reference proteome</keyword>
<gene>
    <name evidence="1" type="ORF">F53441_6456</name>
</gene>
<accession>A0A8H4KFV6</accession>
<dbReference type="PANTHER" id="PTHR38111">
    <property type="entry name" value="ZN(2)-C6 FUNGAL-TYPE DOMAIN-CONTAINING PROTEIN-RELATED"/>
    <property type="match status" value="1"/>
</dbReference>
<dbReference type="InterPro" id="IPR053178">
    <property type="entry name" value="Osmoadaptation_assoc"/>
</dbReference>
<comment type="caution">
    <text evidence="1">The sequence shown here is derived from an EMBL/GenBank/DDBJ whole genome shotgun (WGS) entry which is preliminary data.</text>
</comment>
<protein>
    <recommendedName>
        <fullName evidence="3">Transcription factor domain-containing protein</fullName>
    </recommendedName>
</protein>
<proteinExistence type="predicted"/>
<reference evidence="1" key="1">
    <citation type="submission" date="2020-01" db="EMBL/GenBank/DDBJ databases">
        <title>Identification and distribution of gene clusters putatively required for synthesis of sphingolipid metabolism inhibitors in phylogenetically diverse species of the filamentous fungus Fusarium.</title>
        <authorList>
            <person name="Kim H.-S."/>
            <person name="Busman M."/>
            <person name="Brown D.W."/>
            <person name="Divon H."/>
            <person name="Uhlig S."/>
            <person name="Proctor R.H."/>
        </authorList>
    </citation>
    <scope>NUCLEOTIDE SEQUENCE</scope>
    <source>
        <strain evidence="1">NRRL 53441</strain>
    </source>
</reference>
<dbReference type="Proteomes" id="UP000605986">
    <property type="component" value="Unassembled WGS sequence"/>
</dbReference>